<keyword evidence="12" id="KW-0862">Zinc</keyword>
<sequence length="545" mass="61545">MAESLNEILTRCIKFRKDVAEQNPSALKNIENKETFLKSTVLKNIDVALTSLPPKMQIEIDLYIEKRFSEHGPLPFVCNPNWTIWTTKQEIEKQFSNLICPVDCQNVIYGHKIAKDHLTLHDCGISRPNTILYVYVYQKHQHKSPANEVFDSSMQGMDTVSMGEFVTGAQNLSITSNNSDQVPSLSESSNHLAASWYSIPQSSVSFQPESSTSGNYEMPSSVTGWECPICTYINLPTRPGCEMCSTPRPMDYEIPRNFVLSEAEKNRMEQEQKADQLTKLAISEKQQKQEVKRQRNYSSHIDATKHSIVFSSESVECLICLTTTDPGDAVTLQDCLHVFCKDCLRGHILVSSDARVKCPHGDDSYVCGSYIRDREVKALLTDEQYESYLRRSLSSAEQLSASSAHCKTPDCIGWCEYDDGVNVFVCPVCQARNCLTCQAIHHPQDCKEYQSELHRKSGKDKKAKQTHAMLERMLKLKEAIHCPQCNIIIMRKGGCDWVKCTMCKTEICWVTKGPRWGPDGHGDTSGGCHCRENGKKCHPECINCH</sequence>
<evidence type="ECO:0000256" key="7">
    <source>
        <dbReference type="ARBA" id="ARBA00022679"/>
    </source>
</evidence>
<evidence type="ECO:0000256" key="11">
    <source>
        <dbReference type="ARBA" id="ARBA00022786"/>
    </source>
</evidence>
<evidence type="ECO:0000256" key="14">
    <source>
        <dbReference type="SAM" id="Coils"/>
    </source>
</evidence>
<dbReference type="EMBL" id="LR789598">
    <property type="protein sequence ID" value="CAB3265460.1"/>
    <property type="molecule type" value="mRNA"/>
</dbReference>
<dbReference type="InterPro" id="IPR036443">
    <property type="entry name" value="Znf_RanBP2_sf"/>
</dbReference>
<evidence type="ECO:0000259" key="18">
    <source>
        <dbReference type="PROSITE" id="PS51873"/>
    </source>
</evidence>
<proteinExistence type="evidence at transcript level"/>
<dbReference type="SMART" id="SM00547">
    <property type="entry name" value="ZnF_RBZ"/>
    <property type="match status" value="1"/>
</dbReference>
<dbReference type="AlphaFoldDB" id="A0A6F9DQZ4"/>
<dbReference type="InterPro" id="IPR047558">
    <property type="entry name" value="BRcat_RBR_HOIL1"/>
</dbReference>
<dbReference type="PROSITE" id="PS01358">
    <property type="entry name" value="ZF_RANBP2_1"/>
    <property type="match status" value="1"/>
</dbReference>
<evidence type="ECO:0000256" key="9">
    <source>
        <dbReference type="ARBA" id="ARBA00022737"/>
    </source>
</evidence>
<gene>
    <name evidence="19" type="primary">Rbck1</name>
</gene>
<keyword evidence="8" id="KW-0479">Metal-binding</keyword>
<feature type="domain" description="RING-type" evidence="16">
    <location>
        <begin position="317"/>
        <end position="359"/>
    </location>
</feature>
<dbReference type="SUPFAM" id="SSF90209">
    <property type="entry name" value="Ran binding protein zinc finger-like"/>
    <property type="match status" value="1"/>
</dbReference>
<evidence type="ECO:0000256" key="6">
    <source>
        <dbReference type="ARBA" id="ARBA00022553"/>
    </source>
</evidence>
<dbReference type="GO" id="GO:0097039">
    <property type="term" value="P:protein linear polyubiquitination"/>
    <property type="evidence" value="ECO:0007669"/>
    <property type="project" value="TreeGrafter"/>
</dbReference>
<dbReference type="SMART" id="SM00184">
    <property type="entry name" value="RING"/>
    <property type="match status" value="1"/>
</dbReference>
<organism evidence="19">
    <name type="scientific">Phallusia mammillata</name>
    <dbReference type="NCBI Taxonomy" id="59560"/>
    <lineage>
        <taxon>Eukaryota</taxon>
        <taxon>Metazoa</taxon>
        <taxon>Chordata</taxon>
        <taxon>Tunicata</taxon>
        <taxon>Ascidiacea</taxon>
        <taxon>Phlebobranchia</taxon>
        <taxon>Ascidiidae</taxon>
        <taxon>Phallusia</taxon>
    </lineage>
</organism>
<keyword evidence="10 13" id="KW-0863">Zinc-finger</keyword>
<evidence type="ECO:0000259" key="15">
    <source>
        <dbReference type="PROSITE" id="PS50053"/>
    </source>
</evidence>
<evidence type="ECO:0000256" key="1">
    <source>
        <dbReference type="ARBA" id="ARBA00001798"/>
    </source>
</evidence>
<comment type="similarity">
    <text evidence="3">Belongs to the RBR family.</text>
</comment>
<dbReference type="Gene3D" id="3.30.40.10">
    <property type="entry name" value="Zinc/RING finger domain, C3HC4 (zinc finger)"/>
    <property type="match status" value="1"/>
</dbReference>
<dbReference type="InterPro" id="IPR000626">
    <property type="entry name" value="Ubiquitin-like_dom"/>
</dbReference>
<evidence type="ECO:0000256" key="13">
    <source>
        <dbReference type="PROSITE-ProRule" id="PRU00322"/>
    </source>
</evidence>
<dbReference type="GO" id="GO:0008270">
    <property type="term" value="F:zinc ion binding"/>
    <property type="evidence" value="ECO:0007669"/>
    <property type="project" value="UniProtKB-KW"/>
</dbReference>
<keyword evidence="9" id="KW-0677">Repeat</keyword>
<evidence type="ECO:0000256" key="10">
    <source>
        <dbReference type="ARBA" id="ARBA00022771"/>
    </source>
</evidence>
<feature type="coiled-coil region" evidence="14">
    <location>
        <begin position="260"/>
        <end position="294"/>
    </location>
</feature>
<dbReference type="PROSITE" id="PS51873">
    <property type="entry name" value="TRIAD"/>
    <property type="match status" value="1"/>
</dbReference>
<dbReference type="SUPFAM" id="SSF54236">
    <property type="entry name" value="Ubiquitin-like"/>
    <property type="match status" value="1"/>
</dbReference>
<dbReference type="InterPro" id="IPR013083">
    <property type="entry name" value="Znf_RING/FYVE/PHD"/>
</dbReference>
<dbReference type="FunFam" id="3.30.40.10:FF:000137">
    <property type="entry name" value="RanBP-type and C3HC4-type zinc finger-containing protein 1"/>
    <property type="match status" value="1"/>
</dbReference>
<dbReference type="CDD" id="cd20358">
    <property type="entry name" value="Rcat_RBR_HOIL1"/>
    <property type="match status" value="1"/>
</dbReference>
<evidence type="ECO:0000313" key="19">
    <source>
        <dbReference type="EMBL" id="CAB3265460.1"/>
    </source>
</evidence>
<dbReference type="Gene3D" id="3.10.20.90">
    <property type="entry name" value="Phosphatidylinositol 3-kinase Catalytic Subunit, Chain A, domain 1"/>
    <property type="match status" value="1"/>
</dbReference>
<keyword evidence="7" id="KW-0808">Transferase</keyword>
<dbReference type="InterPro" id="IPR027370">
    <property type="entry name" value="Znf-RING_euk"/>
</dbReference>
<protein>
    <recommendedName>
        <fullName evidence="5">RanBP-type and C3HC4-type zinc finger-containing protein 1</fullName>
        <ecNumber evidence="4">2.3.2.31</ecNumber>
    </recommendedName>
</protein>
<dbReference type="Gene3D" id="2.30.30.380">
    <property type="entry name" value="Zn-finger domain of Sec23/24"/>
    <property type="match status" value="1"/>
</dbReference>
<dbReference type="PROSITE" id="PS00518">
    <property type="entry name" value="ZF_RING_1"/>
    <property type="match status" value="1"/>
</dbReference>
<dbReference type="PROSITE" id="PS50053">
    <property type="entry name" value="UBIQUITIN_2"/>
    <property type="match status" value="1"/>
</dbReference>
<evidence type="ECO:0000256" key="2">
    <source>
        <dbReference type="ARBA" id="ARBA00004906"/>
    </source>
</evidence>
<dbReference type="InterPro" id="IPR029071">
    <property type="entry name" value="Ubiquitin-like_domsf"/>
</dbReference>
<dbReference type="GO" id="GO:0043161">
    <property type="term" value="P:proteasome-mediated ubiquitin-dependent protein catabolic process"/>
    <property type="evidence" value="ECO:0007669"/>
    <property type="project" value="TreeGrafter"/>
</dbReference>
<dbReference type="Pfam" id="PF13445">
    <property type="entry name" value="zf-RING_UBOX"/>
    <property type="match status" value="1"/>
</dbReference>
<reference evidence="19" key="1">
    <citation type="submission" date="2020-04" db="EMBL/GenBank/DDBJ databases">
        <authorList>
            <person name="Neveu A P."/>
        </authorList>
    </citation>
    <scope>NUCLEOTIDE SEQUENCE</scope>
    <source>
        <tissue evidence="19">Whole embryo</tissue>
    </source>
</reference>
<dbReference type="PROSITE" id="PS50199">
    <property type="entry name" value="ZF_RANBP2_2"/>
    <property type="match status" value="1"/>
</dbReference>
<dbReference type="UniPathway" id="UPA00143"/>
<keyword evidence="14" id="KW-0175">Coiled coil</keyword>
<feature type="domain" description="RanBP2-type" evidence="17">
    <location>
        <begin position="221"/>
        <end position="250"/>
    </location>
</feature>
<dbReference type="PANTHER" id="PTHR22770">
    <property type="entry name" value="UBIQUITIN CONJUGATING ENZYME 7 INTERACTING PROTEIN-RELATED"/>
    <property type="match status" value="1"/>
</dbReference>
<evidence type="ECO:0000256" key="5">
    <source>
        <dbReference type="ARBA" id="ARBA00017887"/>
    </source>
</evidence>
<dbReference type="PROSITE" id="PS50089">
    <property type="entry name" value="ZF_RING_2"/>
    <property type="match status" value="1"/>
</dbReference>
<keyword evidence="6" id="KW-0597">Phosphoprotein</keyword>
<dbReference type="GO" id="GO:0043130">
    <property type="term" value="F:ubiquitin binding"/>
    <property type="evidence" value="ECO:0007669"/>
    <property type="project" value="TreeGrafter"/>
</dbReference>
<evidence type="ECO:0000256" key="3">
    <source>
        <dbReference type="ARBA" id="ARBA00008278"/>
    </source>
</evidence>
<dbReference type="EC" id="2.3.2.31" evidence="4"/>
<dbReference type="PANTHER" id="PTHR22770:SF13">
    <property type="entry name" value="RING-TYPE DOMAIN-CONTAINING PROTEIN"/>
    <property type="match status" value="1"/>
</dbReference>
<dbReference type="InterPro" id="IPR047557">
    <property type="entry name" value="Rcat_RBR_HOIL1"/>
</dbReference>
<evidence type="ECO:0000259" key="17">
    <source>
        <dbReference type="PROSITE" id="PS50199"/>
    </source>
</evidence>
<name>A0A6F9DQZ4_9ASCI</name>
<dbReference type="GO" id="GO:0071797">
    <property type="term" value="C:LUBAC complex"/>
    <property type="evidence" value="ECO:0007669"/>
    <property type="project" value="TreeGrafter"/>
</dbReference>
<keyword evidence="11" id="KW-0833">Ubl conjugation pathway</keyword>
<dbReference type="InterPro" id="IPR051628">
    <property type="entry name" value="LUBAC_E3_Ligases"/>
</dbReference>
<comment type="pathway">
    <text evidence="2">Protein modification; protein ubiquitination.</text>
</comment>
<comment type="catalytic activity">
    <reaction evidence="1">
        <text>[E2 ubiquitin-conjugating enzyme]-S-ubiquitinyl-L-cysteine + [acceptor protein]-L-lysine = [E2 ubiquitin-conjugating enzyme]-L-cysteine + [acceptor protein]-N(6)-ubiquitinyl-L-lysine.</text>
        <dbReference type="EC" id="2.3.2.31"/>
    </reaction>
</comment>
<dbReference type="InterPro" id="IPR001841">
    <property type="entry name" value="Znf_RING"/>
</dbReference>
<feature type="domain" description="RING-type" evidence="18">
    <location>
        <begin position="313"/>
        <end position="532"/>
    </location>
</feature>
<dbReference type="GO" id="GO:0061630">
    <property type="term" value="F:ubiquitin protein ligase activity"/>
    <property type="evidence" value="ECO:0007669"/>
    <property type="project" value="UniProtKB-EC"/>
</dbReference>
<dbReference type="GO" id="GO:0009893">
    <property type="term" value="P:positive regulation of metabolic process"/>
    <property type="evidence" value="ECO:0007669"/>
    <property type="project" value="UniProtKB-ARBA"/>
</dbReference>
<dbReference type="InterPro" id="IPR001876">
    <property type="entry name" value="Znf_RanBP2"/>
</dbReference>
<dbReference type="Gene3D" id="1.20.120.1750">
    <property type="match status" value="1"/>
</dbReference>
<dbReference type="CDD" id="cd20345">
    <property type="entry name" value="BRcat_RBR_HOIL1"/>
    <property type="match status" value="1"/>
</dbReference>
<evidence type="ECO:0000256" key="12">
    <source>
        <dbReference type="ARBA" id="ARBA00022833"/>
    </source>
</evidence>
<evidence type="ECO:0000256" key="4">
    <source>
        <dbReference type="ARBA" id="ARBA00012251"/>
    </source>
</evidence>
<feature type="domain" description="Ubiquitin-like" evidence="15">
    <location>
        <begin position="58"/>
        <end position="134"/>
    </location>
</feature>
<dbReference type="SUPFAM" id="SSF57850">
    <property type="entry name" value="RING/U-box"/>
    <property type="match status" value="3"/>
</dbReference>
<dbReference type="InterPro" id="IPR017907">
    <property type="entry name" value="Znf_RING_CS"/>
</dbReference>
<dbReference type="Pfam" id="PF00641">
    <property type="entry name" value="Zn_ribbon_RanBP"/>
    <property type="match status" value="1"/>
</dbReference>
<evidence type="ECO:0000259" key="16">
    <source>
        <dbReference type="PROSITE" id="PS50089"/>
    </source>
</evidence>
<dbReference type="InterPro" id="IPR044066">
    <property type="entry name" value="TRIAD_supradom"/>
</dbReference>
<accession>A0A6F9DQZ4</accession>
<evidence type="ECO:0000256" key="8">
    <source>
        <dbReference type="ARBA" id="ARBA00022723"/>
    </source>
</evidence>